<dbReference type="Proteomes" id="UP000176349">
    <property type="component" value="Unassembled WGS sequence"/>
</dbReference>
<evidence type="ECO:0000256" key="8">
    <source>
        <dbReference type="HAMAP-Rule" id="MF_00123"/>
    </source>
</evidence>
<evidence type="ECO:0000256" key="1">
    <source>
        <dbReference type="ARBA" id="ARBA00005594"/>
    </source>
</evidence>
<dbReference type="GO" id="GO:0006420">
    <property type="term" value="P:arginyl-tRNA aminoacylation"/>
    <property type="evidence" value="ECO:0007669"/>
    <property type="project" value="UniProtKB-UniRule"/>
</dbReference>
<comment type="catalytic activity">
    <reaction evidence="7 8">
        <text>tRNA(Arg) + L-arginine + ATP = L-arginyl-tRNA(Arg) + AMP + diphosphate</text>
        <dbReference type="Rhea" id="RHEA:20301"/>
        <dbReference type="Rhea" id="RHEA-COMP:9658"/>
        <dbReference type="Rhea" id="RHEA-COMP:9673"/>
        <dbReference type="ChEBI" id="CHEBI:30616"/>
        <dbReference type="ChEBI" id="CHEBI:32682"/>
        <dbReference type="ChEBI" id="CHEBI:33019"/>
        <dbReference type="ChEBI" id="CHEBI:78442"/>
        <dbReference type="ChEBI" id="CHEBI:78513"/>
        <dbReference type="ChEBI" id="CHEBI:456215"/>
        <dbReference type="EC" id="6.1.1.19"/>
    </reaction>
</comment>
<dbReference type="SUPFAM" id="SSF55190">
    <property type="entry name" value="Arginyl-tRNA synthetase (ArgRS), N-terminal 'additional' domain"/>
    <property type="match status" value="1"/>
</dbReference>
<dbReference type="CDD" id="cd00671">
    <property type="entry name" value="ArgRS_core"/>
    <property type="match status" value="1"/>
</dbReference>
<dbReference type="GO" id="GO:0004814">
    <property type="term" value="F:arginine-tRNA ligase activity"/>
    <property type="evidence" value="ECO:0007669"/>
    <property type="project" value="UniProtKB-UniRule"/>
</dbReference>
<dbReference type="HAMAP" id="MF_00123">
    <property type="entry name" value="Arg_tRNA_synth"/>
    <property type="match status" value="1"/>
</dbReference>
<dbReference type="SUPFAM" id="SSF52374">
    <property type="entry name" value="Nucleotidylyl transferase"/>
    <property type="match status" value="1"/>
</dbReference>
<dbReference type="GO" id="GO:0005524">
    <property type="term" value="F:ATP binding"/>
    <property type="evidence" value="ECO:0007669"/>
    <property type="project" value="UniProtKB-UniRule"/>
</dbReference>
<dbReference type="Gene3D" id="3.30.1360.70">
    <property type="entry name" value="Arginyl tRNA synthetase N-terminal domain"/>
    <property type="match status" value="1"/>
</dbReference>
<comment type="subunit">
    <text evidence="8">Monomer.</text>
</comment>
<dbReference type="NCBIfam" id="TIGR00456">
    <property type="entry name" value="argS"/>
    <property type="match status" value="1"/>
</dbReference>
<dbReference type="InterPro" id="IPR014729">
    <property type="entry name" value="Rossmann-like_a/b/a_fold"/>
</dbReference>
<reference evidence="12 13" key="1">
    <citation type="journal article" date="2016" name="Nat. Commun.">
        <title>Thousands of microbial genomes shed light on interconnected biogeochemical processes in an aquifer system.</title>
        <authorList>
            <person name="Anantharaman K."/>
            <person name="Brown C.T."/>
            <person name="Hug L.A."/>
            <person name="Sharon I."/>
            <person name="Castelle C.J."/>
            <person name="Probst A.J."/>
            <person name="Thomas B.C."/>
            <person name="Singh A."/>
            <person name="Wilkins M.J."/>
            <person name="Karaoz U."/>
            <person name="Brodie E.L."/>
            <person name="Williams K.H."/>
            <person name="Hubbard S.S."/>
            <person name="Banfield J.F."/>
        </authorList>
    </citation>
    <scope>NUCLEOTIDE SEQUENCE [LARGE SCALE GENOMIC DNA]</scope>
</reference>
<keyword evidence="3 8" id="KW-0547">Nucleotide-binding</keyword>
<dbReference type="EMBL" id="MHKV01000031">
    <property type="protein sequence ID" value="OGY96879.1"/>
    <property type="molecule type" value="Genomic_DNA"/>
</dbReference>
<evidence type="ECO:0000256" key="6">
    <source>
        <dbReference type="ARBA" id="ARBA00023146"/>
    </source>
</evidence>
<dbReference type="InterPro" id="IPR036695">
    <property type="entry name" value="Arg-tRNA-synth_N_sf"/>
</dbReference>
<feature type="domain" description="DALR anticodon binding" evidence="10">
    <location>
        <begin position="410"/>
        <end position="544"/>
    </location>
</feature>
<dbReference type="PANTHER" id="PTHR11956:SF5">
    <property type="entry name" value="ARGININE--TRNA LIGASE, CYTOPLASMIC"/>
    <property type="match status" value="1"/>
</dbReference>
<evidence type="ECO:0000313" key="13">
    <source>
        <dbReference type="Proteomes" id="UP000176349"/>
    </source>
</evidence>
<dbReference type="InterPro" id="IPR009080">
    <property type="entry name" value="tRNAsynth_Ia_anticodon-bd"/>
</dbReference>
<organism evidence="12 13">
    <name type="scientific">Candidatus Liptonbacteria bacterium GWC1_60_9</name>
    <dbReference type="NCBI Taxonomy" id="1798645"/>
    <lineage>
        <taxon>Bacteria</taxon>
        <taxon>Candidatus Liptoniibacteriota</taxon>
    </lineage>
</organism>
<feature type="domain" description="Arginyl tRNA synthetase N-terminal" evidence="11">
    <location>
        <begin position="3"/>
        <end position="82"/>
    </location>
</feature>
<evidence type="ECO:0000256" key="7">
    <source>
        <dbReference type="ARBA" id="ARBA00049339"/>
    </source>
</evidence>
<dbReference type="PANTHER" id="PTHR11956">
    <property type="entry name" value="ARGINYL-TRNA SYNTHETASE"/>
    <property type="match status" value="1"/>
</dbReference>
<evidence type="ECO:0000256" key="3">
    <source>
        <dbReference type="ARBA" id="ARBA00022741"/>
    </source>
</evidence>
<dbReference type="Gene3D" id="1.10.730.10">
    <property type="entry name" value="Isoleucyl-tRNA Synthetase, Domain 1"/>
    <property type="match status" value="1"/>
</dbReference>
<keyword evidence="2 8" id="KW-0436">Ligase</keyword>
<keyword evidence="8" id="KW-0963">Cytoplasm</keyword>
<comment type="similarity">
    <text evidence="1 8 9">Belongs to the class-I aminoacyl-tRNA synthetase family.</text>
</comment>
<evidence type="ECO:0000256" key="4">
    <source>
        <dbReference type="ARBA" id="ARBA00022840"/>
    </source>
</evidence>
<protein>
    <recommendedName>
        <fullName evidence="8">Arginine--tRNA ligase</fullName>
        <ecNumber evidence="8">6.1.1.19</ecNumber>
    </recommendedName>
    <alternativeName>
        <fullName evidence="8">Arginyl-tRNA synthetase</fullName>
        <shortName evidence="8">ArgRS</shortName>
    </alternativeName>
</protein>
<evidence type="ECO:0000259" key="11">
    <source>
        <dbReference type="SMART" id="SM01016"/>
    </source>
</evidence>
<keyword evidence="4 8" id="KW-0067">ATP-binding</keyword>
<evidence type="ECO:0000256" key="5">
    <source>
        <dbReference type="ARBA" id="ARBA00022917"/>
    </source>
</evidence>
<dbReference type="Pfam" id="PF05746">
    <property type="entry name" value="DALR_1"/>
    <property type="match status" value="1"/>
</dbReference>
<dbReference type="SMART" id="SM00836">
    <property type="entry name" value="DALR_1"/>
    <property type="match status" value="1"/>
</dbReference>
<proteinExistence type="inferred from homology"/>
<dbReference type="SUPFAM" id="SSF47323">
    <property type="entry name" value="Anticodon-binding domain of a subclass of class I aminoacyl-tRNA synthetases"/>
    <property type="match status" value="1"/>
</dbReference>
<dbReference type="EC" id="6.1.1.19" evidence="8"/>
<keyword evidence="5 8" id="KW-0648">Protein biosynthesis</keyword>
<sequence>MHEKIAALIKRAAQLDFTPQLSVPEVKEFGDYSTNAAFAIAKKKLMAPLDAAKDLVTAIEAANLGLFRKVEARAPGFVNMHLSDDALRAELGSVLEKGAEYGKGMQKGKRISLDYLDANPTGPAHLGHARGGFFGDVLANILAFSGYEVSREFYVNNARSSLQIRSLGKTALGRGEEYKHGQLLRLLKKQEVAKRLRDMADEGEAGYYVASLIQKENADFLKKKAKITFDIFFEEESVYEKGLVREVLSELTKRGAVYEKDGAVWFKASAYGDTEDRVFVRSDGAPTYVLPDVAYHRDRLVTRKFDACIDVFGADHHGYGPRLKGALQALGLDSGRVEMLTVQTVRLMKGGEEFKMSKRKGVFVTLEELIKEVGLDAARWFFLEKSLDTHMDFDLDLAKERSQKNPVYYAQYAAVRAANILKKAKFTKEQLDSAKLAGYDAKVPPLGHLKEAEEFELIKQLVRFPETVAQAAAMRRAHELTKYVSELAHAFHLFYERRRVMEDSAETSLDALLVSLARRALVLGTLVVFTRAFGLMGIAVPKKM</sequence>
<comment type="caution">
    <text evidence="12">The sequence shown here is derived from an EMBL/GenBank/DDBJ whole genome shotgun (WGS) entry which is preliminary data.</text>
</comment>
<keyword evidence="6 8" id="KW-0030">Aminoacyl-tRNA synthetase</keyword>
<evidence type="ECO:0000259" key="10">
    <source>
        <dbReference type="SMART" id="SM00836"/>
    </source>
</evidence>
<evidence type="ECO:0000313" key="12">
    <source>
        <dbReference type="EMBL" id="OGY96879.1"/>
    </source>
</evidence>
<dbReference type="Pfam" id="PF03485">
    <property type="entry name" value="Arg_tRNA_synt_N"/>
    <property type="match status" value="1"/>
</dbReference>
<dbReference type="GO" id="GO:0005737">
    <property type="term" value="C:cytoplasm"/>
    <property type="evidence" value="ECO:0007669"/>
    <property type="project" value="UniProtKB-SubCell"/>
</dbReference>
<name>A0A1G2C7Y2_9BACT</name>
<dbReference type="InterPro" id="IPR001278">
    <property type="entry name" value="Arg-tRNA-ligase"/>
</dbReference>
<dbReference type="AlphaFoldDB" id="A0A1G2C7Y2"/>
<dbReference type="SMART" id="SM01016">
    <property type="entry name" value="Arg_tRNA_synt_N"/>
    <property type="match status" value="1"/>
</dbReference>
<comment type="subcellular location">
    <subcellularLocation>
        <location evidence="8">Cytoplasm</location>
    </subcellularLocation>
</comment>
<dbReference type="Gene3D" id="3.40.50.620">
    <property type="entry name" value="HUPs"/>
    <property type="match status" value="1"/>
</dbReference>
<dbReference type="Pfam" id="PF00750">
    <property type="entry name" value="tRNA-synt_1d"/>
    <property type="match status" value="1"/>
</dbReference>
<evidence type="ECO:0000256" key="9">
    <source>
        <dbReference type="RuleBase" id="RU363038"/>
    </source>
</evidence>
<gene>
    <name evidence="8" type="primary">argS</name>
    <name evidence="12" type="ORF">A2128_01100</name>
</gene>
<evidence type="ECO:0000256" key="2">
    <source>
        <dbReference type="ARBA" id="ARBA00022598"/>
    </source>
</evidence>
<comment type="caution">
    <text evidence="8">Lacks conserved residue(s) required for the propagation of feature annotation.</text>
</comment>
<dbReference type="InterPro" id="IPR035684">
    <property type="entry name" value="ArgRS_core"/>
</dbReference>
<dbReference type="PRINTS" id="PR01038">
    <property type="entry name" value="TRNASYNTHARG"/>
</dbReference>
<accession>A0A1G2C7Y2</accession>
<dbReference type="InterPro" id="IPR008909">
    <property type="entry name" value="DALR_anticod-bd"/>
</dbReference>
<dbReference type="InterPro" id="IPR005148">
    <property type="entry name" value="Arg-tRNA-synth_N"/>
</dbReference>